<name>A0AAD7IIQ2_9AGAR</name>
<protein>
    <submittedName>
        <fullName evidence="1">Uncharacterized protein</fullName>
    </submittedName>
</protein>
<reference evidence="1" key="1">
    <citation type="submission" date="2023-03" db="EMBL/GenBank/DDBJ databases">
        <title>Massive genome expansion in bonnet fungi (Mycena s.s.) driven by repeated elements and novel gene families across ecological guilds.</title>
        <authorList>
            <consortium name="Lawrence Berkeley National Laboratory"/>
            <person name="Harder C.B."/>
            <person name="Miyauchi S."/>
            <person name="Viragh M."/>
            <person name="Kuo A."/>
            <person name="Thoen E."/>
            <person name="Andreopoulos B."/>
            <person name="Lu D."/>
            <person name="Skrede I."/>
            <person name="Drula E."/>
            <person name="Henrissat B."/>
            <person name="Morin E."/>
            <person name="Kohler A."/>
            <person name="Barry K."/>
            <person name="LaButti K."/>
            <person name="Morin E."/>
            <person name="Salamov A."/>
            <person name="Lipzen A."/>
            <person name="Mereny Z."/>
            <person name="Hegedus B."/>
            <person name="Baldrian P."/>
            <person name="Stursova M."/>
            <person name="Weitz H."/>
            <person name="Taylor A."/>
            <person name="Grigoriev I.V."/>
            <person name="Nagy L.G."/>
            <person name="Martin F."/>
            <person name="Kauserud H."/>
        </authorList>
    </citation>
    <scope>NUCLEOTIDE SEQUENCE</scope>
    <source>
        <strain evidence="1">CBHHK188m</strain>
    </source>
</reference>
<accession>A0AAD7IIQ2</accession>
<proteinExistence type="predicted"/>
<organism evidence="1 2">
    <name type="scientific">Mycena maculata</name>
    <dbReference type="NCBI Taxonomy" id="230809"/>
    <lineage>
        <taxon>Eukaryota</taxon>
        <taxon>Fungi</taxon>
        <taxon>Dikarya</taxon>
        <taxon>Basidiomycota</taxon>
        <taxon>Agaricomycotina</taxon>
        <taxon>Agaricomycetes</taxon>
        <taxon>Agaricomycetidae</taxon>
        <taxon>Agaricales</taxon>
        <taxon>Marasmiineae</taxon>
        <taxon>Mycenaceae</taxon>
        <taxon>Mycena</taxon>
    </lineage>
</organism>
<evidence type="ECO:0000313" key="2">
    <source>
        <dbReference type="Proteomes" id="UP001215280"/>
    </source>
</evidence>
<dbReference type="Proteomes" id="UP001215280">
    <property type="component" value="Unassembled WGS sequence"/>
</dbReference>
<evidence type="ECO:0000313" key="1">
    <source>
        <dbReference type="EMBL" id="KAJ7742469.1"/>
    </source>
</evidence>
<keyword evidence="2" id="KW-1185">Reference proteome</keyword>
<sequence length="226" mass="25669">MHLHVAKELSGASDARGVLSLAINHSHCIASYDVDKVTKGWETFQRDPRILNRRRRLYWNYLWTHGSHVALPRNALAEANDALLWYITDNLISASRSVVPFSIVECEDLSQVLKELAHPCYDSSSAKTVFVSWFLREVCSFRDSEQYGTYTLKKSDALGKSKSSPPTIHRPPPFLLPLLDLIIRFFFFGIPLICLSHVRHSSEYRGRLANVECTTKLGKLHCTPSP</sequence>
<dbReference type="AlphaFoldDB" id="A0AAD7IIQ2"/>
<comment type="caution">
    <text evidence="1">The sequence shown here is derived from an EMBL/GenBank/DDBJ whole genome shotgun (WGS) entry which is preliminary data.</text>
</comment>
<gene>
    <name evidence="1" type="ORF">DFH07DRAFT_42448</name>
</gene>
<dbReference type="EMBL" id="JARJLG010000117">
    <property type="protein sequence ID" value="KAJ7742469.1"/>
    <property type="molecule type" value="Genomic_DNA"/>
</dbReference>